<evidence type="ECO:0000313" key="2">
    <source>
        <dbReference type="EMBL" id="USI74947.1"/>
    </source>
</evidence>
<dbReference type="PANTHER" id="PTHR36440">
    <property type="entry name" value="PUTATIVE (AFU_ORTHOLOGUE AFUA_8G07350)-RELATED"/>
    <property type="match status" value="1"/>
</dbReference>
<dbReference type="InterPro" id="IPR014710">
    <property type="entry name" value="RmlC-like_jellyroll"/>
</dbReference>
<gene>
    <name evidence="2" type="ORF">LHA26_17405</name>
</gene>
<dbReference type="EMBL" id="CP084931">
    <property type="protein sequence ID" value="USI74947.1"/>
    <property type="molecule type" value="Genomic_DNA"/>
</dbReference>
<dbReference type="InterPro" id="IPR011051">
    <property type="entry name" value="RmlC_Cupin_sf"/>
</dbReference>
<keyword evidence="3" id="KW-1185">Reference proteome</keyword>
<dbReference type="Gene3D" id="2.60.120.10">
    <property type="entry name" value="Jelly Rolls"/>
    <property type="match status" value="1"/>
</dbReference>
<proteinExistence type="predicted"/>
<dbReference type="PANTHER" id="PTHR36440:SF1">
    <property type="entry name" value="PUTATIVE (AFU_ORTHOLOGUE AFUA_8G07350)-RELATED"/>
    <property type="match status" value="1"/>
</dbReference>
<accession>A0ABY4XDE6</accession>
<dbReference type="Proteomes" id="UP001056937">
    <property type="component" value="Chromosome 2"/>
</dbReference>
<dbReference type="RefSeq" id="WP_252168761.1">
    <property type="nucleotide sequence ID" value="NZ_CP084931.1"/>
</dbReference>
<dbReference type="InterPro" id="IPR013096">
    <property type="entry name" value="Cupin_2"/>
</dbReference>
<feature type="domain" description="Cupin type-2" evidence="1">
    <location>
        <begin position="45"/>
        <end position="115"/>
    </location>
</feature>
<evidence type="ECO:0000313" key="3">
    <source>
        <dbReference type="Proteomes" id="UP001056937"/>
    </source>
</evidence>
<dbReference type="InterPro" id="IPR053146">
    <property type="entry name" value="QDO-like"/>
</dbReference>
<dbReference type="SUPFAM" id="SSF51182">
    <property type="entry name" value="RmlC-like cupins"/>
    <property type="match status" value="1"/>
</dbReference>
<dbReference type="Pfam" id="PF07883">
    <property type="entry name" value="Cupin_2"/>
    <property type="match status" value="1"/>
</dbReference>
<sequence>MTDTPPAPALIRIAAGEGEPFAIAGATLTWKVRSRDAGADFCFFEQRLAPGEGVPLHTHSYPEAFYILSGVVEFAEDAAPERVQRCVAGDVVLARAGALHMFFNRGTEPARLLSISVGAHQAFFDAVAAADRAAPFSALAPAEAMARVAAIGAETDVLFAPPAPEAASNA</sequence>
<protein>
    <submittedName>
        <fullName evidence="2">Cupin domain-containing protein</fullName>
    </submittedName>
</protein>
<reference evidence="2" key="1">
    <citation type="journal article" date="2022" name="Toxins">
        <title>Genomic Analysis of Sphingopyxis sp. USTB-05 for Biodegrading Cyanobacterial Hepatotoxins.</title>
        <authorList>
            <person name="Liu C."/>
            <person name="Xu Q."/>
            <person name="Zhao Z."/>
            <person name="Zhang H."/>
            <person name="Liu X."/>
            <person name="Yin C."/>
            <person name="Liu Y."/>
            <person name="Yan H."/>
        </authorList>
    </citation>
    <scope>NUCLEOTIDE SEQUENCE</scope>
    <source>
        <strain evidence="2">NBD5</strain>
    </source>
</reference>
<name>A0ABY4XDE6_9SPHN</name>
<evidence type="ECO:0000259" key="1">
    <source>
        <dbReference type="Pfam" id="PF07883"/>
    </source>
</evidence>
<organism evidence="2 3">
    <name type="scientific">Sphingomonas morindae</name>
    <dbReference type="NCBI Taxonomy" id="1541170"/>
    <lineage>
        <taxon>Bacteria</taxon>
        <taxon>Pseudomonadati</taxon>
        <taxon>Pseudomonadota</taxon>
        <taxon>Alphaproteobacteria</taxon>
        <taxon>Sphingomonadales</taxon>
        <taxon>Sphingomonadaceae</taxon>
        <taxon>Sphingomonas</taxon>
    </lineage>
</organism>